<evidence type="ECO:0000313" key="8">
    <source>
        <dbReference type="Proteomes" id="UP000236723"/>
    </source>
</evidence>
<keyword evidence="4 7" id="KW-0067">ATP-binding</keyword>
<dbReference type="GO" id="GO:0005524">
    <property type="term" value="F:ATP binding"/>
    <property type="evidence" value="ECO:0007669"/>
    <property type="project" value="UniProtKB-KW"/>
</dbReference>
<reference evidence="8" key="1">
    <citation type="submission" date="2016-10" db="EMBL/GenBank/DDBJ databases">
        <authorList>
            <person name="Varghese N."/>
            <person name="Submissions S."/>
        </authorList>
    </citation>
    <scope>NUCLEOTIDE SEQUENCE [LARGE SCALE GENOMIC DNA]</scope>
    <source>
        <strain evidence="8">DSM 43163</strain>
    </source>
</reference>
<dbReference type="Gene3D" id="3.40.50.300">
    <property type="entry name" value="P-loop containing nucleotide triphosphate hydrolases"/>
    <property type="match status" value="1"/>
</dbReference>
<dbReference type="PANTHER" id="PTHR43820:SF4">
    <property type="entry name" value="HIGH-AFFINITY BRANCHED-CHAIN AMINO ACID TRANSPORT ATP-BINDING PROTEIN LIVF"/>
    <property type="match status" value="1"/>
</dbReference>
<keyword evidence="8" id="KW-1185">Reference proteome</keyword>
<keyword evidence="2" id="KW-0813">Transport</keyword>
<evidence type="ECO:0000259" key="6">
    <source>
        <dbReference type="PROSITE" id="PS50893"/>
    </source>
</evidence>
<dbReference type="OrthoDB" id="5179231at2"/>
<dbReference type="AlphaFoldDB" id="A0A1H6AHG7"/>
<organism evidence="7 8">
    <name type="scientific">Thermomonospora echinospora</name>
    <dbReference type="NCBI Taxonomy" id="1992"/>
    <lineage>
        <taxon>Bacteria</taxon>
        <taxon>Bacillati</taxon>
        <taxon>Actinomycetota</taxon>
        <taxon>Actinomycetes</taxon>
        <taxon>Streptosporangiales</taxon>
        <taxon>Thermomonosporaceae</taxon>
        <taxon>Thermomonospora</taxon>
    </lineage>
</organism>
<dbReference type="GO" id="GO:0015807">
    <property type="term" value="P:L-amino acid transport"/>
    <property type="evidence" value="ECO:0007669"/>
    <property type="project" value="TreeGrafter"/>
</dbReference>
<evidence type="ECO:0000256" key="1">
    <source>
        <dbReference type="ARBA" id="ARBA00005417"/>
    </source>
</evidence>
<dbReference type="PROSITE" id="PS50893">
    <property type="entry name" value="ABC_TRANSPORTER_2"/>
    <property type="match status" value="1"/>
</dbReference>
<dbReference type="InterPro" id="IPR052156">
    <property type="entry name" value="BCAA_Transport_ATP-bd_LivF"/>
</dbReference>
<dbReference type="Proteomes" id="UP000236723">
    <property type="component" value="Unassembled WGS sequence"/>
</dbReference>
<keyword evidence="5" id="KW-0029">Amino-acid transport</keyword>
<keyword evidence="3" id="KW-0547">Nucleotide-binding</keyword>
<evidence type="ECO:0000256" key="4">
    <source>
        <dbReference type="ARBA" id="ARBA00022840"/>
    </source>
</evidence>
<feature type="domain" description="ABC transporter" evidence="6">
    <location>
        <begin position="3"/>
        <end position="231"/>
    </location>
</feature>
<dbReference type="SUPFAM" id="SSF52540">
    <property type="entry name" value="P-loop containing nucleoside triphosphate hydrolases"/>
    <property type="match status" value="1"/>
</dbReference>
<dbReference type="CDD" id="cd03224">
    <property type="entry name" value="ABC_TM1139_LivF_branched"/>
    <property type="match status" value="1"/>
</dbReference>
<dbReference type="SMART" id="SM00382">
    <property type="entry name" value="AAA"/>
    <property type="match status" value="1"/>
</dbReference>
<dbReference type="GO" id="GO:0015658">
    <property type="term" value="F:branched-chain amino acid transmembrane transporter activity"/>
    <property type="evidence" value="ECO:0007669"/>
    <property type="project" value="TreeGrafter"/>
</dbReference>
<accession>A0A1H6AHG7</accession>
<dbReference type="RefSeq" id="WP_103938406.1">
    <property type="nucleotide sequence ID" value="NZ_FNVO01000005.1"/>
</dbReference>
<evidence type="ECO:0000256" key="5">
    <source>
        <dbReference type="ARBA" id="ARBA00022970"/>
    </source>
</evidence>
<dbReference type="PANTHER" id="PTHR43820">
    <property type="entry name" value="HIGH-AFFINITY BRANCHED-CHAIN AMINO ACID TRANSPORT ATP-BINDING PROTEIN LIVF"/>
    <property type="match status" value="1"/>
</dbReference>
<name>A0A1H6AHG7_9ACTN</name>
<gene>
    <name evidence="7" type="ORF">SAMN04489712_105462</name>
</gene>
<dbReference type="InterPro" id="IPR027417">
    <property type="entry name" value="P-loop_NTPase"/>
</dbReference>
<comment type="similarity">
    <text evidence="1">Belongs to the ABC transporter superfamily.</text>
</comment>
<dbReference type="EMBL" id="FNVO01000005">
    <property type="protein sequence ID" value="SEG48203.1"/>
    <property type="molecule type" value="Genomic_DNA"/>
</dbReference>
<evidence type="ECO:0000313" key="7">
    <source>
        <dbReference type="EMBL" id="SEG48203.1"/>
    </source>
</evidence>
<sequence>MILELKDVHAGYGSLSVIRGVSLTVEPGQIVTILGPNGAGKTTLLKSLSGLIRPTGGSVILSGTDITRLPAHRRARQGLLHVPEGRGIFDDLTVEDNLRLGGQRLDRSTQDRRADEMYEMFPVLSERRRSRAGLLSGGQQQILAVARGLMSRPKLLMIDEPTMGLAPIMVSEIIASLQGVLDSGTSILLAEQNAAVATRVATTVQVLSNGELSEHSADTGDADAIFDAYLA</sequence>
<evidence type="ECO:0000256" key="2">
    <source>
        <dbReference type="ARBA" id="ARBA00022448"/>
    </source>
</evidence>
<dbReference type="InterPro" id="IPR003439">
    <property type="entry name" value="ABC_transporter-like_ATP-bd"/>
</dbReference>
<protein>
    <submittedName>
        <fullName evidence="7">Amino acid/amide ABC transporter ATP-binding protein 2, HAAT family</fullName>
    </submittedName>
</protein>
<dbReference type="GO" id="GO:0016887">
    <property type="term" value="F:ATP hydrolysis activity"/>
    <property type="evidence" value="ECO:0007669"/>
    <property type="project" value="InterPro"/>
</dbReference>
<proteinExistence type="inferred from homology"/>
<evidence type="ECO:0000256" key="3">
    <source>
        <dbReference type="ARBA" id="ARBA00022741"/>
    </source>
</evidence>
<dbReference type="InterPro" id="IPR003593">
    <property type="entry name" value="AAA+_ATPase"/>
</dbReference>
<dbReference type="Pfam" id="PF00005">
    <property type="entry name" value="ABC_tran"/>
    <property type="match status" value="1"/>
</dbReference>